<proteinExistence type="predicted"/>
<name>A0A6C0BX47_9ZZZZ</name>
<reference evidence="1" key="1">
    <citation type="journal article" date="2020" name="Nature">
        <title>Giant virus diversity and host interactions through global metagenomics.</title>
        <authorList>
            <person name="Schulz F."/>
            <person name="Roux S."/>
            <person name="Paez-Espino D."/>
            <person name="Jungbluth S."/>
            <person name="Walsh D.A."/>
            <person name="Denef V.J."/>
            <person name="McMahon K.D."/>
            <person name="Konstantinidis K.T."/>
            <person name="Eloe-Fadrosh E.A."/>
            <person name="Kyrpides N.C."/>
            <person name="Woyke T."/>
        </authorList>
    </citation>
    <scope>NUCLEOTIDE SEQUENCE</scope>
    <source>
        <strain evidence="1">GVMAG-M-3300020166-18</strain>
    </source>
</reference>
<sequence length="176" mass="20967">MAKHINCSIKAPKETKPGKKQDDFYVFEKTEHLRSKTIIVTSHKEQFDCLLKLYQDIDYDDKKIYLSEIRTKLNSYKQQDREKVRDINNNISFEDVIEKLITSKLVCYYCRGNVNILYNNIKQEDQWTLERINNDIGHTNANCEICCLRCNLKRRCMPSFLYKKSKEFGKVVKLHD</sequence>
<dbReference type="AlphaFoldDB" id="A0A6C0BX47"/>
<protein>
    <submittedName>
        <fullName evidence="1">Uncharacterized protein</fullName>
    </submittedName>
</protein>
<evidence type="ECO:0000313" key="1">
    <source>
        <dbReference type="EMBL" id="QHS96371.1"/>
    </source>
</evidence>
<dbReference type="EMBL" id="MN739271">
    <property type="protein sequence ID" value="QHS96371.1"/>
    <property type="molecule type" value="Genomic_DNA"/>
</dbReference>
<organism evidence="1">
    <name type="scientific">viral metagenome</name>
    <dbReference type="NCBI Taxonomy" id="1070528"/>
    <lineage>
        <taxon>unclassified sequences</taxon>
        <taxon>metagenomes</taxon>
        <taxon>organismal metagenomes</taxon>
    </lineage>
</organism>
<dbReference type="Gene3D" id="3.30.40.220">
    <property type="match status" value="1"/>
</dbReference>
<accession>A0A6C0BX47</accession>